<evidence type="ECO:0000313" key="4">
    <source>
        <dbReference type="Proteomes" id="UP000243975"/>
    </source>
</evidence>
<dbReference type="Gene3D" id="1.10.246.130">
    <property type="match status" value="1"/>
</dbReference>
<comment type="caution">
    <text evidence="3">The sequence shown here is derived from an EMBL/GenBank/DDBJ whole genome shotgun (WGS) entry which is preliminary data.</text>
</comment>
<dbReference type="InterPro" id="IPR000101">
    <property type="entry name" value="GGT_peptidase"/>
</dbReference>
<feature type="binding site" evidence="2">
    <location>
        <begin position="56"/>
        <end position="58"/>
    </location>
    <ligand>
        <name>L-glutamate</name>
        <dbReference type="ChEBI" id="CHEBI:29985"/>
    </ligand>
</feature>
<dbReference type="GO" id="GO:0005886">
    <property type="term" value="C:plasma membrane"/>
    <property type="evidence" value="ECO:0007669"/>
    <property type="project" value="TreeGrafter"/>
</dbReference>
<dbReference type="PRINTS" id="PR01210">
    <property type="entry name" value="GGTRANSPTASE"/>
</dbReference>
<evidence type="ECO:0000256" key="1">
    <source>
        <dbReference type="PIRSR" id="PIRSR600101-1"/>
    </source>
</evidence>
<dbReference type="InterPro" id="IPR029055">
    <property type="entry name" value="Ntn_hydrolases_N"/>
</dbReference>
<evidence type="ECO:0000313" key="3">
    <source>
        <dbReference type="EMBL" id="KVI08522.1"/>
    </source>
</evidence>
<dbReference type="STRING" id="59895.A0A124SH60"/>
<keyword evidence="4" id="KW-1185">Reference proteome</keyword>
<evidence type="ECO:0000256" key="2">
    <source>
        <dbReference type="PIRSR" id="PIRSR600101-2"/>
    </source>
</evidence>
<evidence type="ECO:0008006" key="5">
    <source>
        <dbReference type="Google" id="ProtNLM"/>
    </source>
</evidence>
<feature type="active site" description="Nucleophile" evidence="1">
    <location>
        <position position="38"/>
    </location>
</feature>
<dbReference type="OMA" id="ITAPRVY"/>
<dbReference type="SUPFAM" id="SSF56235">
    <property type="entry name" value="N-terminal nucleophile aminohydrolases (Ntn hydrolases)"/>
    <property type="match status" value="1"/>
</dbReference>
<dbReference type="PANTHER" id="PTHR11686:SF34">
    <property type="entry name" value="GLUTATHIONE HYDROLASE 1-RELATED"/>
    <property type="match status" value="1"/>
</dbReference>
<sequence length="238" mass="26191">MIHRQIEAIKHAYAMRMNLGDPDFVNAEKWNQIEEDGTSHMSIVDKERNVVSMTCTINSYFGAKILSPSTGIILNNQMADFSIPTNLSKNVPPPAPSNFIFPGKRPLSSISTTIVLKVKAVLGGSGGIKIPPGTVEVFLNYFVRGMDPFSAVMAPRTYHQLFPNVVQYEKWTTVSNDHFEIDEETKAALRGKGHVLESFYGGTMVQLVVQEEAKDGKMGMLIAGKLRAREGLRSCVGG</sequence>
<organism evidence="3 4">
    <name type="scientific">Cynara cardunculus var. scolymus</name>
    <name type="common">Globe artichoke</name>
    <name type="synonym">Cynara scolymus</name>
    <dbReference type="NCBI Taxonomy" id="59895"/>
    <lineage>
        <taxon>Eukaryota</taxon>
        <taxon>Viridiplantae</taxon>
        <taxon>Streptophyta</taxon>
        <taxon>Embryophyta</taxon>
        <taxon>Tracheophyta</taxon>
        <taxon>Spermatophyta</taxon>
        <taxon>Magnoliopsida</taxon>
        <taxon>eudicotyledons</taxon>
        <taxon>Gunneridae</taxon>
        <taxon>Pentapetalae</taxon>
        <taxon>asterids</taxon>
        <taxon>campanulids</taxon>
        <taxon>Asterales</taxon>
        <taxon>Asteraceae</taxon>
        <taxon>Carduoideae</taxon>
        <taxon>Cardueae</taxon>
        <taxon>Carduinae</taxon>
        <taxon>Cynara</taxon>
    </lineage>
</organism>
<protein>
    <recommendedName>
        <fullName evidence="5">Gamma-glutamyltranspeptidase</fullName>
    </recommendedName>
</protein>
<reference evidence="3 4" key="1">
    <citation type="journal article" date="2016" name="Sci. Rep.">
        <title>The genome sequence of the outbreeding globe artichoke constructed de novo incorporating a phase-aware low-pass sequencing strategy of F1 progeny.</title>
        <authorList>
            <person name="Scaglione D."/>
            <person name="Reyes-Chin-Wo S."/>
            <person name="Acquadro A."/>
            <person name="Froenicke L."/>
            <person name="Portis E."/>
            <person name="Beitel C."/>
            <person name="Tirone M."/>
            <person name="Mauro R."/>
            <person name="Lo Monaco A."/>
            <person name="Mauromicale G."/>
            <person name="Faccioli P."/>
            <person name="Cattivelli L."/>
            <person name="Rieseberg L."/>
            <person name="Michelmore R."/>
            <person name="Lanteri S."/>
        </authorList>
    </citation>
    <scope>NUCLEOTIDE SEQUENCE [LARGE SCALE GENOMIC DNA]</scope>
    <source>
        <strain evidence="3">2C</strain>
    </source>
</reference>
<dbReference type="AlphaFoldDB" id="A0A124SH60"/>
<dbReference type="GO" id="GO:0036374">
    <property type="term" value="F:glutathione hydrolase activity"/>
    <property type="evidence" value="ECO:0007669"/>
    <property type="project" value="InterPro"/>
</dbReference>
<dbReference type="Pfam" id="PF01019">
    <property type="entry name" value="G_glu_transpept"/>
    <property type="match status" value="1"/>
</dbReference>
<feature type="binding site" evidence="2">
    <location>
        <position position="80"/>
    </location>
    <ligand>
        <name>L-glutamate</name>
        <dbReference type="ChEBI" id="CHEBI:29985"/>
    </ligand>
</feature>
<name>A0A124SH60_CYNCS</name>
<dbReference type="Gramene" id="KVI08522">
    <property type="protein sequence ID" value="KVI08522"/>
    <property type="gene ID" value="Ccrd_013099"/>
</dbReference>
<dbReference type="PANTHER" id="PTHR11686">
    <property type="entry name" value="GAMMA GLUTAMYL TRANSPEPTIDASE"/>
    <property type="match status" value="1"/>
</dbReference>
<proteinExistence type="predicted"/>
<accession>A0A124SH60</accession>
<dbReference type="InterPro" id="IPR043138">
    <property type="entry name" value="GGT_lsub"/>
</dbReference>
<dbReference type="GO" id="GO:0006751">
    <property type="term" value="P:glutathione catabolic process"/>
    <property type="evidence" value="ECO:0007669"/>
    <property type="project" value="InterPro"/>
</dbReference>
<dbReference type="EMBL" id="LEKV01001109">
    <property type="protein sequence ID" value="KVI08522.1"/>
    <property type="molecule type" value="Genomic_DNA"/>
</dbReference>
<feature type="binding site" evidence="2">
    <location>
        <begin position="108"/>
        <end position="109"/>
    </location>
    <ligand>
        <name>L-glutamate</name>
        <dbReference type="ChEBI" id="CHEBI:29985"/>
    </ligand>
</feature>
<dbReference type="InterPro" id="IPR043137">
    <property type="entry name" value="GGT_ssub_C"/>
</dbReference>
<dbReference type="Proteomes" id="UP000243975">
    <property type="component" value="Unassembled WGS sequence"/>
</dbReference>
<gene>
    <name evidence="3" type="ORF">Ccrd_013099</name>
</gene>
<feature type="binding site" evidence="2">
    <location>
        <position position="127"/>
    </location>
    <ligand>
        <name>L-glutamate</name>
        <dbReference type="ChEBI" id="CHEBI:29985"/>
    </ligand>
</feature>
<dbReference type="Gene3D" id="3.60.20.40">
    <property type="match status" value="1"/>
</dbReference>